<feature type="region of interest" description="Disordered" evidence="1">
    <location>
        <begin position="93"/>
        <end position="169"/>
    </location>
</feature>
<dbReference type="InterPro" id="IPR025403">
    <property type="entry name" value="TgpA-like_C"/>
</dbReference>
<feature type="transmembrane region" description="Helical" evidence="2">
    <location>
        <begin position="210"/>
        <end position="229"/>
    </location>
</feature>
<organism evidence="4 5">
    <name type="scientific">Natrinema halophilum</name>
    <dbReference type="NCBI Taxonomy" id="1699371"/>
    <lineage>
        <taxon>Archaea</taxon>
        <taxon>Methanobacteriati</taxon>
        <taxon>Methanobacteriota</taxon>
        <taxon>Stenosarchaea group</taxon>
        <taxon>Halobacteria</taxon>
        <taxon>Halobacteriales</taxon>
        <taxon>Natrialbaceae</taxon>
        <taxon>Natrinema</taxon>
    </lineage>
</organism>
<feature type="region of interest" description="Disordered" evidence="1">
    <location>
        <begin position="1"/>
        <end position="72"/>
    </location>
</feature>
<feature type="region of interest" description="Disordered" evidence="1">
    <location>
        <begin position="370"/>
        <end position="397"/>
    </location>
</feature>
<name>A0A7D5GI90_9EURY</name>
<feature type="domain" description="Protein-glutamine gamma-glutamyltransferase-like C-terminal" evidence="3">
    <location>
        <begin position="315"/>
        <end position="358"/>
    </location>
</feature>
<accession>A0A7D5GI90</accession>
<reference evidence="4 5" key="1">
    <citation type="submission" date="2020-07" db="EMBL/GenBank/DDBJ databases">
        <authorList>
            <person name="Cui H."/>
        </authorList>
    </citation>
    <scope>NUCLEOTIDE SEQUENCE [LARGE SCALE GENOMIC DNA]</scope>
    <source>
        <strain evidence="4 5">YPL8</strain>
    </source>
</reference>
<feature type="compositionally biased region" description="Gly residues" evidence="1">
    <location>
        <begin position="36"/>
        <end position="58"/>
    </location>
</feature>
<evidence type="ECO:0000313" key="4">
    <source>
        <dbReference type="EMBL" id="QLG49487.1"/>
    </source>
</evidence>
<evidence type="ECO:0000256" key="2">
    <source>
        <dbReference type="SAM" id="Phobius"/>
    </source>
</evidence>
<dbReference type="KEGG" id="haly:HYG82_11750"/>
<dbReference type="EMBL" id="CP058601">
    <property type="protein sequence ID" value="QLG49487.1"/>
    <property type="molecule type" value="Genomic_DNA"/>
</dbReference>
<dbReference type="AlphaFoldDB" id="A0A7D5GI90"/>
<evidence type="ECO:0000313" key="5">
    <source>
        <dbReference type="Proteomes" id="UP000509241"/>
    </source>
</evidence>
<proteinExistence type="predicted"/>
<evidence type="ECO:0000259" key="3">
    <source>
        <dbReference type="Pfam" id="PF13559"/>
    </source>
</evidence>
<dbReference type="Pfam" id="PF13559">
    <property type="entry name" value="DUF4129"/>
    <property type="match status" value="1"/>
</dbReference>
<keyword evidence="2" id="KW-0812">Transmembrane</keyword>
<dbReference type="RefSeq" id="WP_179261220.1">
    <property type="nucleotide sequence ID" value="NZ_CP058601.1"/>
</dbReference>
<keyword evidence="5" id="KW-1185">Reference proteome</keyword>
<gene>
    <name evidence="4" type="ORF">HYG82_11750</name>
</gene>
<keyword evidence="2" id="KW-0472">Membrane</keyword>
<feature type="compositionally biased region" description="Acidic residues" evidence="1">
    <location>
        <begin position="380"/>
        <end position="397"/>
    </location>
</feature>
<dbReference type="OrthoDB" id="206550at2157"/>
<keyword evidence="2" id="KW-1133">Transmembrane helix</keyword>
<dbReference type="GeneID" id="56033975"/>
<evidence type="ECO:0000256" key="1">
    <source>
        <dbReference type="SAM" id="MobiDB-lite"/>
    </source>
</evidence>
<feature type="transmembrane region" description="Helical" evidence="2">
    <location>
        <begin position="178"/>
        <end position="198"/>
    </location>
</feature>
<sequence length="397" mass="39966">MAPLTAASPASDVFEDLSGDRISGGSTELSPAAGISGSGGIGESGGGSGGSAGTGGSLLGSSLLDEADVSGSPLFGSLFGELMALSNGGGGFGGELAGGDSETASNGEGNGPDSDATDGGGEAEKSSLERDRTGGNDGQSDAPRSESGPDSAGSNGQTTTNAAESGSSLTDSVSELSGYPVVAVLAVISLLLVGYLFFIRDEPISTLLSILARLVSFSLAGVVACSRAIERGLVALRRVTSIAELPGLVLTAITNVIRSIGERVRDAGSSAALVLLGNGEDDGDAAAALEERAAPRERIRQAFESVINASPMYRRRVATTTPKDVARSATNAGAPADPVETITDSFRDVEYGDRDPDSYLERTKAAHDRLRDALDATSEGGDDELGTVPETEDGTDE</sequence>
<feature type="compositionally biased region" description="Polar residues" evidence="1">
    <location>
        <begin position="152"/>
        <end position="169"/>
    </location>
</feature>
<feature type="compositionally biased region" description="Basic and acidic residues" evidence="1">
    <location>
        <begin position="122"/>
        <end position="134"/>
    </location>
</feature>
<protein>
    <recommendedName>
        <fullName evidence="3">Protein-glutamine gamma-glutamyltransferase-like C-terminal domain-containing protein</fullName>
    </recommendedName>
</protein>
<dbReference type="Proteomes" id="UP000509241">
    <property type="component" value="Chromosome"/>
</dbReference>